<gene>
    <name evidence="3" type="ORF">AKO1_006236</name>
</gene>
<organism evidence="3 4">
    <name type="scientific">Acrasis kona</name>
    <dbReference type="NCBI Taxonomy" id="1008807"/>
    <lineage>
        <taxon>Eukaryota</taxon>
        <taxon>Discoba</taxon>
        <taxon>Heterolobosea</taxon>
        <taxon>Tetramitia</taxon>
        <taxon>Eutetramitia</taxon>
        <taxon>Acrasidae</taxon>
        <taxon>Acrasis</taxon>
    </lineage>
</organism>
<dbReference type="Pfam" id="PF00078">
    <property type="entry name" value="RVT_1"/>
    <property type="match status" value="1"/>
</dbReference>
<dbReference type="EMBL" id="JAOPGA020000066">
    <property type="protein sequence ID" value="KAL0476616.1"/>
    <property type="molecule type" value="Genomic_DNA"/>
</dbReference>
<proteinExistence type="predicted"/>
<dbReference type="InterPro" id="IPR052055">
    <property type="entry name" value="Hepadnavirus_pol/RT"/>
</dbReference>
<evidence type="ECO:0000259" key="2">
    <source>
        <dbReference type="PROSITE" id="PS50878"/>
    </source>
</evidence>
<protein>
    <submittedName>
        <fullName evidence="3">Tf2-6</fullName>
    </submittedName>
</protein>
<evidence type="ECO:0000313" key="4">
    <source>
        <dbReference type="Proteomes" id="UP001431209"/>
    </source>
</evidence>
<comment type="caution">
    <text evidence="3">The sequence shown here is derived from an EMBL/GenBank/DDBJ whole genome shotgun (WGS) entry which is preliminary data.</text>
</comment>
<keyword evidence="4" id="KW-1185">Reference proteome</keyword>
<dbReference type="Gene3D" id="3.30.70.270">
    <property type="match status" value="1"/>
</dbReference>
<dbReference type="InterPro" id="IPR000477">
    <property type="entry name" value="RT_dom"/>
</dbReference>
<evidence type="ECO:0000256" key="1">
    <source>
        <dbReference type="SAM" id="MobiDB-lite"/>
    </source>
</evidence>
<dbReference type="PANTHER" id="PTHR33050">
    <property type="entry name" value="REVERSE TRANSCRIPTASE DOMAIN-CONTAINING PROTEIN"/>
    <property type="match status" value="1"/>
</dbReference>
<dbReference type="InterPro" id="IPR043502">
    <property type="entry name" value="DNA/RNA_pol_sf"/>
</dbReference>
<dbReference type="Proteomes" id="UP001431209">
    <property type="component" value="Unassembled WGS sequence"/>
</dbReference>
<dbReference type="Gene3D" id="3.10.10.10">
    <property type="entry name" value="HIV Type 1 Reverse Transcriptase, subunit A, domain 1"/>
    <property type="match status" value="1"/>
</dbReference>
<dbReference type="PROSITE" id="PS50878">
    <property type="entry name" value="RT_POL"/>
    <property type="match status" value="1"/>
</dbReference>
<sequence length="537" mass="61444">MSDILSTTSARDPSSGQGSQQERPSASRRLHIVEDLVSIHETKIAQLEATAIVNDCMERIIMLEKRLDLFEEKNQVYFKDPDATIDTLINMAIVEGDGTASQRFGNWKIVFSQLVRDYGDNLINHFTSTYALHKLHFCKWGYLEDPNVQQMVKDHSLVYGHLFPRTSLSTLATNIVSPTRSNQNKLNEFNHMFDYVIAEFGNQIARRAFPQSKTDVLQNGMKIFYLSTPPTNVAAPRNSIPSRHMLSVRQQIQSMKERRLIEPRARNLIRNYMSIQTRERPDDPKRCRIIMNGKRYTDYLERFHLRNMPTLSDLHDFVLKNNFACKLDLSEAYWSIRVQEADTSFLGIRFDGVDYVWLVAPMGLGTSAFACQEVTATVAEEVAADILVYYDDFLVGGLSSAGAYTKLTRLIQKLRDDKLLVNRSKSLVVPTRQIDYLQYRLDLERHQIFVGTGLSQRIRDLCSDLFSVPADDRIDALEHFGSTWHAGVPSRSLRREVCSILKDMRSSLKSDQDFVGFRDAVVRLVGQCLCTPFEVSQ</sequence>
<feature type="region of interest" description="Disordered" evidence="1">
    <location>
        <begin position="1"/>
        <end position="27"/>
    </location>
</feature>
<reference evidence="3 4" key="1">
    <citation type="submission" date="2024-03" db="EMBL/GenBank/DDBJ databases">
        <title>The Acrasis kona genome and developmental transcriptomes reveal deep origins of eukaryotic multicellular pathways.</title>
        <authorList>
            <person name="Sheikh S."/>
            <person name="Fu C.-J."/>
            <person name="Brown M.W."/>
            <person name="Baldauf S.L."/>
        </authorList>
    </citation>
    <scope>NUCLEOTIDE SEQUENCE [LARGE SCALE GENOMIC DNA]</scope>
    <source>
        <strain evidence="3 4">ATCC MYA-3509</strain>
    </source>
</reference>
<name>A0AAW2YHZ7_9EUKA</name>
<dbReference type="PANTHER" id="PTHR33050:SF7">
    <property type="entry name" value="RIBONUCLEASE H"/>
    <property type="match status" value="1"/>
</dbReference>
<feature type="domain" description="Reverse transcriptase" evidence="2">
    <location>
        <begin position="257"/>
        <end position="454"/>
    </location>
</feature>
<dbReference type="AlphaFoldDB" id="A0AAW2YHZ7"/>
<dbReference type="InterPro" id="IPR043128">
    <property type="entry name" value="Rev_trsase/Diguanyl_cyclase"/>
</dbReference>
<feature type="compositionally biased region" description="Polar residues" evidence="1">
    <location>
        <begin position="1"/>
        <end position="24"/>
    </location>
</feature>
<accession>A0AAW2YHZ7</accession>
<evidence type="ECO:0000313" key="3">
    <source>
        <dbReference type="EMBL" id="KAL0476616.1"/>
    </source>
</evidence>
<dbReference type="SUPFAM" id="SSF56672">
    <property type="entry name" value="DNA/RNA polymerases"/>
    <property type="match status" value="1"/>
</dbReference>